<reference evidence="3" key="1">
    <citation type="submission" date="2017-08" db="EMBL/GenBank/DDBJ databases">
        <title>A dynamic microbial community with high functional redundancy inhabits the cold, oxic subseafloor aquifer.</title>
        <authorList>
            <person name="Tully B.J."/>
            <person name="Wheat C.G."/>
            <person name="Glazer B.T."/>
            <person name="Huber J.A."/>
        </authorList>
    </citation>
    <scope>NUCLEOTIDE SEQUENCE [LARGE SCALE GENOMIC DNA]</scope>
</reference>
<accession>A0A2A4MQI2</accession>
<dbReference type="PANTHER" id="PTHR33383">
    <property type="entry name" value="MEMBRANE PROTEIN INSERTION EFFICIENCY FACTOR-RELATED"/>
    <property type="match status" value="1"/>
</dbReference>
<dbReference type="NCBIfam" id="TIGR00278">
    <property type="entry name" value="membrane protein insertion efficiency factor YidD"/>
    <property type="match status" value="1"/>
</dbReference>
<organism evidence="2 3">
    <name type="scientific">SAR86 cluster bacterium</name>
    <dbReference type="NCBI Taxonomy" id="2030880"/>
    <lineage>
        <taxon>Bacteria</taxon>
        <taxon>Pseudomonadati</taxon>
        <taxon>Pseudomonadota</taxon>
        <taxon>Gammaproteobacteria</taxon>
        <taxon>SAR86 cluster</taxon>
    </lineage>
</organism>
<comment type="subcellular location">
    <subcellularLocation>
        <location evidence="1">Cell membrane</location>
        <topology evidence="1">Peripheral membrane protein</topology>
        <orientation evidence="1">Cytoplasmic side</orientation>
    </subcellularLocation>
</comment>
<dbReference type="EMBL" id="NVQR01000038">
    <property type="protein sequence ID" value="PCH62519.1"/>
    <property type="molecule type" value="Genomic_DNA"/>
</dbReference>
<dbReference type="AlphaFoldDB" id="A0A2A4MQI2"/>
<comment type="similarity">
    <text evidence="1">Belongs to the UPF0161 family.</text>
</comment>
<dbReference type="PANTHER" id="PTHR33383:SF1">
    <property type="entry name" value="MEMBRANE PROTEIN INSERTION EFFICIENCY FACTOR-RELATED"/>
    <property type="match status" value="1"/>
</dbReference>
<name>A0A2A4MQI2_9GAMM</name>
<dbReference type="Pfam" id="PF01809">
    <property type="entry name" value="YidD"/>
    <property type="match status" value="1"/>
</dbReference>
<dbReference type="InterPro" id="IPR002696">
    <property type="entry name" value="Membr_insert_effic_factor_YidD"/>
</dbReference>
<evidence type="ECO:0000313" key="3">
    <source>
        <dbReference type="Proteomes" id="UP000218172"/>
    </source>
</evidence>
<keyword evidence="1" id="KW-1003">Cell membrane</keyword>
<dbReference type="SMART" id="SM01234">
    <property type="entry name" value="Haemolytic"/>
    <property type="match status" value="1"/>
</dbReference>
<dbReference type="Proteomes" id="UP000218172">
    <property type="component" value="Unassembled WGS sequence"/>
</dbReference>
<comment type="function">
    <text evidence="1">Could be involved in insertion of integral membrane proteins into the membrane.</text>
</comment>
<evidence type="ECO:0000313" key="2">
    <source>
        <dbReference type="EMBL" id="PCH62519.1"/>
    </source>
</evidence>
<proteinExistence type="inferred from homology"/>
<dbReference type="GO" id="GO:0005886">
    <property type="term" value="C:plasma membrane"/>
    <property type="evidence" value="ECO:0007669"/>
    <property type="project" value="UniProtKB-SubCell"/>
</dbReference>
<sequence length="90" mass="10170">MLKILIIKTISLYQMTLSHLIGNQCRFYPSCSHYTQDAVREHGSAKGCYLGIRRILRCHPFNEGGYDPVPKAHQHCSSLTTNTNTSTQES</sequence>
<keyword evidence="1" id="KW-0472">Membrane</keyword>
<protein>
    <recommendedName>
        <fullName evidence="1">Putative membrane protein insertion efficiency factor</fullName>
    </recommendedName>
</protein>
<dbReference type="HAMAP" id="MF_00386">
    <property type="entry name" value="UPF0161_YidD"/>
    <property type="match status" value="1"/>
</dbReference>
<evidence type="ECO:0000256" key="1">
    <source>
        <dbReference type="HAMAP-Rule" id="MF_00386"/>
    </source>
</evidence>
<gene>
    <name evidence="2" type="ORF">COC19_02805</name>
</gene>
<comment type="caution">
    <text evidence="2">The sequence shown here is derived from an EMBL/GenBank/DDBJ whole genome shotgun (WGS) entry which is preliminary data.</text>
</comment>